<dbReference type="InterPro" id="IPR001867">
    <property type="entry name" value="OmpR/PhoB-type_DNA-bd"/>
</dbReference>
<dbReference type="Proteomes" id="UP000308705">
    <property type="component" value="Unassembled WGS sequence"/>
</dbReference>
<feature type="domain" description="OmpR/PhoB-type" evidence="6">
    <location>
        <begin position="1"/>
        <end position="99"/>
    </location>
</feature>
<dbReference type="Pfam" id="PF03704">
    <property type="entry name" value="BTAD"/>
    <property type="match status" value="1"/>
</dbReference>
<evidence type="ECO:0000256" key="2">
    <source>
        <dbReference type="ARBA" id="ARBA00023015"/>
    </source>
</evidence>
<dbReference type="InterPro" id="IPR016032">
    <property type="entry name" value="Sig_transdc_resp-reg_C-effctor"/>
</dbReference>
<dbReference type="SUPFAM" id="SSF48452">
    <property type="entry name" value="TPR-like"/>
    <property type="match status" value="1"/>
</dbReference>
<dbReference type="Gene3D" id="1.10.10.10">
    <property type="entry name" value="Winged helix-like DNA-binding domain superfamily/Winged helix DNA-binding domain"/>
    <property type="match status" value="1"/>
</dbReference>
<sequence length="1083" mass="118321">MRHDFRVLGPVEVLSEGRPVDLGPRKQRAVMALLLTHAPRVVALDQIIDALWQDEPPSSATGTLQAYIFQLRKALEPERSPRTPARTLRTREPGYLLDVEPDQIDSHRFLRAMEQAEAAPPDQVEKVLTPALALWRGEPYTGLQDEEYLRPTIAHLNEARLTALTTRAEARLALGRAAEVALEVERLLETAPYREGLWSLLIRALYTDRRQADALAAYQRCRTLLDEELGLLPGPELRALEQAVLRQEELPASRVAVVAAPAPAQVETPRFVGRAAQLRRVHDRVADAVKGSGGVLLIGGEAGIGKTTLAEAAAGHASRQGFTTAWSRCAEDAPAFWPWIQALRLLDPPMAERLSAPGEAADPDAARFLLHDAVARALERRAARGPVMIVLEDAHWADAATLKLLTFLGADLHRVPLLVVVTVRHHDAPQPVDVFAELARQRGTERLTVGPLTTSDVADYLDGRDPGLREHVAVLHDRTGGNPFYLGELLRLAASTRSADIAALPVPDGVRDVIAQRVSRLPEETQALLRTASVAGRDVDSDVLAGAAGIDPARLLLLLEPAVATGLLVELDGGWDYRFSHALVQESLYGELTRLQRARLHGKIGEAAESFGGGDLDRVPVLAHHFAQAARVGHADKAVSYAVKAAEQAAAGLAYDEAVRYWELALASHGPAGTSRRCRLLIELGRARRITGDVLGARAPLDEAVDLATRLGEDDMAIEATSVFGGVTLWNWWSYGVVNPRMVNVLRDQLGRLPADDLARRAALLGTLAVELYYGPRAEGLACAAEAVALARRTGDPQLLARTLNNYVIAAWSPEHDAERFAAAAEILTLPGLPKLTEVISRLHRMQGLMQDGAIAEYDAELARCLRLTEELRIPEITAQVNYAASGRAVLDGDWAEARRYSSLAGEWYRRTSLWGPDVVDLMSEFYIDWSRNAVPPALVTTLVERAEDPSDRLLRPTAILALWESGDQTRAKELLGRWGVTLERDWAWQFSAWQWALVAARLGRPAPEEMLAALLPVAGQIATLGTGCVSWGSIHEAVSGLYEALGDLGRARDHAREAARVHRRLAVPHLERRSAALLERLG</sequence>
<accession>A0A4U3M113</accession>
<dbReference type="GO" id="GO:0003677">
    <property type="term" value="F:DNA binding"/>
    <property type="evidence" value="ECO:0007669"/>
    <property type="project" value="UniProtKB-UniRule"/>
</dbReference>
<dbReference type="Gene3D" id="1.25.40.10">
    <property type="entry name" value="Tetratricopeptide repeat domain"/>
    <property type="match status" value="1"/>
</dbReference>
<dbReference type="InterPro" id="IPR036388">
    <property type="entry name" value="WH-like_DNA-bd_sf"/>
</dbReference>
<keyword evidence="3 5" id="KW-0238">DNA-binding</keyword>
<reference evidence="7 8" key="1">
    <citation type="submission" date="2019-04" db="EMBL/GenBank/DDBJ databases">
        <title>Herbidospora sp. NEAU-GS14.nov., a novel actinomycete isolated from soil.</title>
        <authorList>
            <person name="Han L."/>
        </authorList>
    </citation>
    <scope>NUCLEOTIDE SEQUENCE [LARGE SCALE GENOMIC DNA]</scope>
    <source>
        <strain evidence="7 8">NEAU-GS14</strain>
    </source>
</reference>
<keyword evidence="2" id="KW-0805">Transcription regulation</keyword>
<dbReference type="InterPro" id="IPR041664">
    <property type="entry name" value="AAA_16"/>
</dbReference>
<dbReference type="Pfam" id="PF00486">
    <property type="entry name" value="Trans_reg_C"/>
    <property type="match status" value="1"/>
</dbReference>
<protein>
    <recommendedName>
        <fullName evidence="6">OmpR/PhoB-type domain-containing protein</fullName>
    </recommendedName>
</protein>
<feature type="DNA-binding region" description="OmpR/PhoB-type" evidence="5">
    <location>
        <begin position="1"/>
        <end position="99"/>
    </location>
</feature>
<evidence type="ECO:0000256" key="1">
    <source>
        <dbReference type="ARBA" id="ARBA00005820"/>
    </source>
</evidence>
<gene>
    <name evidence="7" type="ORF">FDA94_34655</name>
</gene>
<name>A0A4U3M113_9ACTN</name>
<evidence type="ECO:0000313" key="8">
    <source>
        <dbReference type="Proteomes" id="UP000308705"/>
    </source>
</evidence>
<dbReference type="CDD" id="cd00383">
    <property type="entry name" value="trans_reg_C"/>
    <property type="match status" value="1"/>
</dbReference>
<dbReference type="InterPro" id="IPR005158">
    <property type="entry name" value="BTAD"/>
</dbReference>
<proteinExistence type="inferred from homology"/>
<dbReference type="OrthoDB" id="134712at2"/>
<dbReference type="SUPFAM" id="SSF46894">
    <property type="entry name" value="C-terminal effector domain of the bipartite response regulators"/>
    <property type="match status" value="1"/>
</dbReference>
<evidence type="ECO:0000313" key="7">
    <source>
        <dbReference type="EMBL" id="TKK80946.1"/>
    </source>
</evidence>
<dbReference type="PANTHER" id="PTHR35807">
    <property type="entry name" value="TRANSCRIPTIONAL REGULATOR REDD-RELATED"/>
    <property type="match status" value="1"/>
</dbReference>
<dbReference type="SMART" id="SM00862">
    <property type="entry name" value="Trans_reg_C"/>
    <property type="match status" value="1"/>
</dbReference>
<evidence type="ECO:0000259" key="6">
    <source>
        <dbReference type="PROSITE" id="PS51755"/>
    </source>
</evidence>
<keyword evidence="4" id="KW-0804">Transcription</keyword>
<dbReference type="CDD" id="cd15831">
    <property type="entry name" value="BTAD"/>
    <property type="match status" value="1"/>
</dbReference>
<dbReference type="SMART" id="SM01043">
    <property type="entry name" value="BTAD"/>
    <property type="match status" value="1"/>
</dbReference>
<dbReference type="GO" id="GO:0000160">
    <property type="term" value="P:phosphorelay signal transduction system"/>
    <property type="evidence" value="ECO:0007669"/>
    <property type="project" value="InterPro"/>
</dbReference>
<organism evidence="7 8">
    <name type="scientific">Herbidospora galbida</name>
    <dbReference type="NCBI Taxonomy" id="2575442"/>
    <lineage>
        <taxon>Bacteria</taxon>
        <taxon>Bacillati</taxon>
        <taxon>Actinomycetota</taxon>
        <taxon>Actinomycetes</taxon>
        <taxon>Streptosporangiales</taxon>
        <taxon>Streptosporangiaceae</taxon>
        <taxon>Herbidospora</taxon>
    </lineage>
</organism>
<comment type="caution">
    <text evidence="7">The sequence shown here is derived from an EMBL/GenBank/DDBJ whole genome shotgun (WGS) entry which is preliminary data.</text>
</comment>
<dbReference type="InterPro" id="IPR011990">
    <property type="entry name" value="TPR-like_helical_dom_sf"/>
</dbReference>
<dbReference type="Pfam" id="PF13191">
    <property type="entry name" value="AAA_16"/>
    <property type="match status" value="1"/>
</dbReference>
<dbReference type="PANTHER" id="PTHR35807:SF1">
    <property type="entry name" value="TRANSCRIPTIONAL REGULATOR REDD"/>
    <property type="match status" value="1"/>
</dbReference>
<keyword evidence="8" id="KW-1185">Reference proteome</keyword>
<dbReference type="InterPro" id="IPR027417">
    <property type="entry name" value="P-loop_NTPase"/>
</dbReference>
<evidence type="ECO:0000256" key="5">
    <source>
        <dbReference type="PROSITE-ProRule" id="PRU01091"/>
    </source>
</evidence>
<dbReference type="GO" id="GO:0006355">
    <property type="term" value="P:regulation of DNA-templated transcription"/>
    <property type="evidence" value="ECO:0007669"/>
    <property type="project" value="InterPro"/>
</dbReference>
<dbReference type="InterPro" id="IPR051677">
    <property type="entry name" value="AfsR-DnrI-RedD_regulator"/>
</dbReference>
<dbReference type="AlphaFoldDB" id="A0A4U3M113"/>
<evidence type="ECO:0000256" key="4">
    <source>
        <dbReference type="ARBA" id="ARBA00023163"/>
    </source>
</evidence>
<dbReference type="EMBL" id="SZQA01000051">
    <property type="protein sequence ID" value="TKK80946.1"/>
    <property type="molecule type" value="Genomic_DNA"/>
</dbReference>
<comment type="similarity">
    <text evidence="1">Belongs to the AfsR/DnrI/RedD regulatory family.</text>
</comment>
<evidence type="ECO:0000256" key="3">
    <source>
        <dbReference type="ARBA" id="ARBA00023125"/>
    </source>
</evidence>
<dbReference type="RefSeq" id="WP_137251280.1">
    <property type="nucleotide sequence ID" value="NZ_SZQA01000051.1"/>
</dbReference>
<dbReference type="PROSITE" id="PS51755">
    <property type="entry name" value="OMPR_PHOB"/>
    <property type="match status" value="1"/>
</dbReference>
<dbReference type="SUPFAM" id="SSF52540">
    <property type="entry name" value="P-loop containing nucleoside triphosphate hydrolases"/>
    <property type="match status" value="1"/>
</dbReference>